<reference evidence="2" key="1">
    <citation type="submission" date="2003-06" db="EMBL/GenBank/DDBJ databases">
        <authorList>
            <person name="Buell R."/>
        </authorList>
    </citation>
    <scope>NUCLEOTIDE SEQUENCE</scope>
</reference>
<gene>
    <name evidence="3" type="ORF">OsJ_11201</name>
    <name evidence="2" type="ORF">OSJNBb0074M06.19</name>
</gene>
<dbReference type="EMBL" id="CM000140">
    <property type="protein sequence ID" value="EAZ27264.1"/>
    <property type="molecule type" value="Genomic_DNA"/>
</dbReference>
<dbReference type="EMBL" id="AC133932">
    <property type="protein sequence ID" value="AAP50922.1"/>
    <property type="molecule type" value="Genomic_DNA"/>
</dbReference>
<reference evidence="3" key="3">
    <citation type="journal article" date="2005" name="PLoS Biol.">
        <title>The genomes of Oryza sativa: a history of duplications.</title>
        <authorList>
            <person name="Yu J."/>
            <person name="Wang J."/>
            <person name="Lin W."/>
            <person name="Li S."/>
            <person name="Li H."/>
            <person name="Zhou J."/>
            <person name="Ni P."/>
            <person name="Dong W."/>
            <person name="Hu S."/>
            <person name="Zeng C."/>
            <person name="Zhang J."/>
            <person name="Zhang Y."/>
            <person name="Li R."/>
            <person name="Xu Z."/>
            <person name="Li S."/>
            <person name="Li X."/>
            <person name="Zheng H."/>
            <person name="Cong L."/>
            <person name="Lin L."/>
            <person name="Yin J."/>
            <person name="Geng J."/>
            <person name="Li G."/>
            <person name="Shi J."/>
            <person name="Liu J."/>
            <person name="Lv H."/>
            <person name="Li J."/>
            <person name="Wang J."/>
            <person name="Deng Y."/>
            <person name="Ran L."/>
            <person name="Shi X."/>
            <person name="Wang X."/>
            <person name="Wu Q."/>
            <person name="Li C."/>
            <person name="Ren X."/>
            <person name="Wang J."/>
            <person name="Wang X."/>
            <person name="Li D."/>
            <person name="Liu D."/>
            <person name="Zhang X."/>
            <person name="Ji Z."/>
            <person name="Zhao W."/>
            <person name="Sun Y."/>
            <person name="Zhang Z."/>
            <person name="Bao J."/>
            <person name="Han Y."/>
            <person name="Dong L."/>
            <person name="Ji J."/>
            <person name="Chen P."/>
            <person name="Wu S."/>
            <person name="Liu J."/>
            <person name="Xiao Y."/>
            <person name="Bu D."/>
            <person name="Tan J."/>
            <person name="Yang L."/>
            <person name="Ye C."/>
            <person name="Zhang J."/>
            <person name="Xu J."/>
            <person name="Zhou Y."/>
            <person name="Yu Y."/>
            <person name="Zhang B."/>
            <person name="Zhuang S."/>
            <person name="Wei H."/>
            <person name="Liu B."/>
            <person name="Lei M."/>
            <person name="Yu H."/>
            <person name="Li Y."/>
            <person name="Xu H."/>
            <person name="Wei S."/>
            <person name="He X."/>
            <person name="Fang L."/>
            <person name="Zhang Z."/>
            <person name="Zhang Y."/>
            <person name="Huang X."/>
            <person name="Su Z."/>
            <person name="Tong W."/>
            <person name="Li J."/>
            <person name="Tong Z."/>
            <person name="Li S."/>
            <person name="Ye J."/>
            <person name="Wang L."/>
            <person name="Fang L."/>
            <person name="Lei T."/>
            <person name="Chen C."/>
            <person name="Chen H."/>
            <person name="Xu Z."/>
            <person name="Li H."/>
            <person name="Huang H."/>
            <person name="Zhang F."/>
            <person name="Xu H."/>
            <person name="Li N."/>
            <person name="Zhao C."/>
            <person name="Li S."/>
            <person name="Dong L."/>
            <person name="Huang Y."/>
            <person name="Li L."/>
            <person name="Xi Y."/>
            <person name="Qi Q."/>
            <person name="Li W."/>
            <person name="Zhang B."/>
            <person name="Hu W."/>
            <person name="Zhang Y."/>
            <person name="Tian X."/>
            <person name="Jiao Y."/>
            <person name="Liang X."/>
            <person name="Jin J."/>
            <person name="Gao L."/>
            <person name="Zheng W."/>
            <person name="Hao B."/>
            <person name="Liu S."/>
            <person name="Wang W."/>
            <person name="Yuan L."/>
            <person name="Cao M."/>
            <person name="McDermott J."/>
            <person name="Samudrala R."/>
            <person name="Wang J."/>
            <person name="Wong G.K."/>
            <person name="Yang H."/>
        </authorList>
    </citation>
    <scope>NUCLEOTIDE SEQUENCE [LARGE SCALE GENOMIC DNA]</scope>
</reference>
<accession>A3AIX5</accession>
<evidence type="ECO:0000313" key="3">
    <source>
        <dbReference type="EMBL" id="EAZ27264.1"/>
    </source>
</evidence>
<evidence type="ECO:0000313" key="2">
    <source>
        <dbReference type="EMBL" id="AAP50922.1"/>
    </source>
</evidence>
<reference evidence="2" key="4">
    <citation type="submission" date="2006-01" db="EMBL/GenBank/DDBJ databases">
        <title>Oryza sativa chromosome 3 BAC OSJNBb0074M06 genomic sequence.</title>
        <authorList>
            <person name="Buell C.R."/>
            <person name="Yuan Q."/>
            <person name="Ouyang S."/>
            <person name="Liu J."/>
            <person name="Gansberger K."/>
            <person name="Jones K.M."/>
            <person name="Overton II L.L."/>
            <person name="Tsitrin T."/>
            <person name="Kim M.M."/>
            <person name="Bera J.J."/>
            <person name="Jin S.S."/>
            <person name="Fadrosh D.W."/>
            <person name="Tallon L.J."/>
            <person name="Koo H."/>
            <person name="Zismann V."/>
            <person name="Hsiao J."/>
            <person name="Blunt S."/>
            <person name="Vanaken S.S."/>
            <person name="Riedmuller S.B."/>
            <person name="Utterback T.T."/>
            <person name="Feldblyum T.V."/>
            <person name="Yang Q.Q."/>
            <person name="Haas B.J."/>
            <person name="Suh B.B."/>
            <person name="Peterson J.J."/>
            <person name="Quackenbush J."/>
            <person name="White O."/>
            <person name="Salzberg S.L."/>
            <person name="Fraser C.M."/>
        </authorList>
    </citation>
    <scope>NUCLEOTIDE SEQUENCE</scope>
</reference>
<evidence type="ECO:0000256" key="1">
    <source>
        <dbReference type="SAM" id="MobiDB-lite"/>
    </source>
</evidence>
<reference evidence="3" key="6">
    <citation type="submission" date="2008-12" db="EMBL/GenBank/DDBJ databases">
        <title>Improved gene annotation of the rice (Oryza sativa) genomes.</title>
        <authorList>
            <person name="Wang J."/>
            <person name="Li R."/>
            <person name="Fan W."/>
            <person name="Huang Q."/>
            <person name="Zhang J."/>
            <person name="Zhou Y."/>
            <person name="Hu Y."/>
            <person name="Zi S."/>
            <person name="Li J."/>
            <person name="Ni P."/>
            <person name="Zheng H."/>
            <person name="Zhang Y."/>
            <person name="Zhao M."/>
            <person name="Hao Q."/>
            <person name="McDermott J."/>
            <person name="Samudrala R."/>
            <person name="Kristiansen K."/>
            <person name="Wong G.K.-S."/>
        </authorList>
    </citation>
    <scope>NUCLEOTIDE SEQUENCE</scope>
</reference>
<protein>
    <submittedName>
        <fullName evidence="3">Uncharacterized protein</fullName>
    </submittedName>
</protein>
<name>A0A9K3Y6P5_ORYSJ</name>
<accession>A0A9K3Y6P5</accession>
<feature type="compositionally biased region" description="Basic and acidic residues" evidence="1">
    <location>
        <begin position="18"/>
        <end position="42"/>
    </location>
</feature>
<dbReference type="AlphaFoldDB" id="A0A9K3Y6P5"/>
<reference evidence="4" key="2">
    <citation type="journal article" date="2005" name="Nature">
        <title>The map-based sequence of the rice genome.</title>
        <authorList>
            <consortium name="International rice genome sequencing project (IRGSP)"/>
            <person name="Matsumoto T."/>
            <person name="Wu J."/>
            <person name="Kanamori H."/>
            <person name="Katayose Y."/>
            <person name="Fujisawa M."/>
            <person name="Namiki N."/>
            <person name="Mizuno H."/>
            <person name="Yamamoto K."/>
            <person name="Antonio B.A."/>
            <person name="Baba T."/>
            <person name="Sakata K."/>
            <person name="Nagamura Y."/>
            <person name="Aoki H."/>
            <person name="Arikawa K."/>
            <person name="Arita K."/>
            <person name="Bito T."/>
            <person name="Chiden Y."/>
            <person name="Fujitsuka N."/>
            <person name="Fukunaka R."/>
            <person name="Hamada M."/>
            <person name="Harada C."/>
            <person name="Hayashi A."/>
            <person name="Hijishita S."/>
            <person name="Honda M."/>
            <person name="Hosokawa S."/>
            <person name="Ichikawa Y."/>
            <person name="Idonuma A."/>
            <person name="Iijima M."/>
            <person name="Ikeda M."/>
            <person name="Ikeno M."/>
            <person name="Ito K."/>
            <person name="Ito S."/>
            <person name="Ito T."/>
            <person name="Ito Y."/>
            <person name="Ito Y."/>
            <person name="Iwabuchi A."/>
            <person name="Kamiya K."/>
            <person name="Karasawa W."/>
            <person name="Kurita K."/>
            <person name="Katagiri S."/>
            <person name="Kikuta A."/>
            <person name="Kobayashi H."/>
            <person name="Kobayashi N."/>
            <person name="Machita K."/>
            <person name="Maehara T."/>
            <person name="Masukawa M."/>
            <person name="Mizubayashi T."/>
            <person name="Mukai Y."/>
            <person name="Nagasaki H."/>
            <person name="Nagata Y."/>
            <person name="Naito S."/>
            <person name="Nakashima M."/>
            <person name="Nakama Y."/>
            <person name="Nakamichi Y."/>
            <person name="Nakamura M."/>
            <person name="Meguro A."/>
            <person name="Negishi M."/>
            <person name="Ohta I."/>
            <person name="Ohta T."/>
            <person name="Okamoto M."/>
            <person name="Ono N."/>
            <person name="Saji S."/>
            <person name="Sakaguchi M."/>
            <person name="Sakai K."/>
            <person name="Shibata M."/>
            <person name="Shimokawa T."/>
            <person name="Song J."/>
            <person name="Takazaki Y."/>
            <person name="Terasawa K."/>
            <person name="Tsugane M."/>
            <person name="Tsuji K."/>
            <person name="Ueda S."/>
            <person name="Waki K."/>
            <person name="Yamagata H."/>
            <person name="Yamamoto M."/>
            <person name="Yamamoto S."/>
            <person name="Yamane H."/>
            <person name="Yoshiki S."/>
            <person name="Yoshihara R."/>
            <person name="Yukawa K."/>
            <person name="Zhong H."/>
            <person name="Yano M."/>
            <person name="Yuan Q."/>
            <person name="Ouyang S."/>
            <person name="Liu J."/>
            <person name="Jones K.M."/>
            <person name="Gansberger K."/>
            <person name="Moffat K."/>
            <person name="Hill J."/>
            <person name="Bera J."/>
            <person name="Fadrosh D."/>
            <person name="Jin S."/>
            <person name="Johri S."/>
            <person name="Kim M."/>
            <person name="Overton L."/>
            <person name="Reardon M."/>
            <person name="Tsitrin T."/>
            <person name="Vuong H."/>
            <person name="Weaver B."/>
            <person name="Ciecko A."/>
            <person name="Tallon L."/>
            <person name="Jackson J."/>
            <person name="Pai G."/>
            <person name="Aken S.V."/>
            <person name="Utterback T."/>
            <person name="Reidmuller S."/>
            <person name="Feldblyum T."/>
            <person name="Hsiao J."/>
            <person name="Zismann V."/>
            <person name="Iobst S."/>
            <person name="de Vazeille A.R."/>
            <person name="Buell C.R."/>
            <person name="Ying K."/>
            <person name="Li Y."/>
            <person name="Lu T."/>
            <person name="Huang Y."/>
            <person name="Zhao Q."/>
            <person name="Feng Q."/>
            <person name="Zhang L."/>
            <person name="Zhu J."/>
            <person name="Weng Q."/>
            <person name="Mu J."/>
            <person name="Lu Y."/>
            <person name="Fan D."/>
            <person name="Liu Y."/>
            <person name="Guan J."/>
            <person name="Zhang Y."/>
            <person name="Yu S."/>
            <person name="Liu X."/>
            <person name="Zhang Y."/>
            <person name="Hong G."/>
            <person name="Han B."/>
            <person name="Choisne N."/>
            <person name="Demange N."/>
            <person name="Orjeda G."/>
            <person name="Samain S."/>
            <person name="Cattolico L."/>
            <person name="Pelletier E."/>
            <person name="Couloux A."/>
            <person name="Segurens B."/>
            <person name="Wincker P."/>
            <person name="D'Hont A."/>
            <person name="Scarpelli C."/>
            <person name="Weissenbach J."/>
            <person name="Salanoubat M."/>
            <person name="Quetier F."/>
            <person name="Yu Y."/>
            <person name="Kim H.R."/>
            <person name="Rambo T."/>
            <person name="Currie J."/>
            <person name="Collura K."/>
            <person name="Luo M."/>
            <person name="Yang T."/>
            <person name="Ammiraju J.S.S."/>
            <person name="Engler F."/>
            <person name="Soderlund C."/>
            <person name="Wing R.A."/>
            <person name="Palmer L.E."/>
            <person name="de la Bastide M."/>
            <person name="Spiegel L."/>
            <person name="Nascimento L."/>
            <person name="Zutavern T."/>
            <person name="O'Shaughnessy A."/>
            <person name="Dike S."/>
            <person name="Dedhia N."/>
            <person name="Preston R."/>
            <person name="Balija V."/>
            <person name="McCombie W.R."/>
            <person name="Chow T."/>
            <person name="Chen H."/>
            <person name="Chung M."/>
            <person name="Chen C."/>
            <person name="Shaw J."/>
            <person name="Wu H."/>
            <person name="Hsiao K."/>
            <person name="Chao Y."/>
            <person name="Chu M."/>
            <person name="Cheng C."/>
            <person name="Hour A."/>
            <person name="Lee P."/>
            <person name="Lin S."/>
            <person name="Lin Y."/>
            <person name="Liou J."/>
            <person name="Liu S."/>
            <person name="Hsing Y."/>
            <person name="Raghuvanshi S."/>
            <person name="Mohanty A."/>
            <person name="Bharti A.K."/>
            <person name="Gaur A."/>
            <person name="Gupta V."/>
            <person name="Kumar D."/>
            <person name="Ravi V."/>
            <person name="Vij S."/>
            <person name="Kapur A."/>
            <person name="Khurana P."/>
            <person name="Khurana P."/>
            <person name="Khurana J.P."/>
            <person name="Tyagi A.K."/>
            <person name="Gaikwad K."/>
            <person name="Singh A."/>
            <person name="Dalal V."/>
            <person name="Srivastava S."/>
            <person name="Dixit A."/>
            <person name="Pal A.K."/>
            <person name="Ghazi I.A."/>
            <person name="Yadav M."/>
            <person name="Pandit A."/>
            <person name="Bhargava A."/>
            <person name="Sureshbabu K."/>
            <person name="Batra K."/>
            <person name="Sharma T.R."/>
            <person name="Mohapatra T."/>
            <person name="Singh N.K."/>
            <person name="Messing J."/>
            <person name="Nelson A.B."/>
            <person name="Fuks G."/>
            <person name="Kavchok S."/>
            <person name="Keizer G."/>
            <person name="Linton E."/>
            <person name="Llaca V."/>
            <person name="Song R."/>
            <person name="Tanyolac B."/>
            <person name="Young S."/>
            <person name="Ho-Il K."/>
            <person name="Hahn J.H."/>
            <person name="Sangsakoo G."/>
            <person name="Vanavichit A."/>
            <person name="de Mattos Luiz.A.T."/>
            <person name="Zimmer P.D."/>
            <person name="Malone G."/>
            <person name="Dellagostin O."/>
            <person name="de Oliveira A.C."/>
            <person name="Bevan M."/>
            <person name="Bancroft I."/>
            <person name="Minx P."/>
            <person name="Cordum H."/>
            <person name="Wilson R."/>
            <person name="Cheng Z."/>
            <person name="Jin W."/>
            <person name="Jiang J."/>
            <person name="Leong S.A."/>
            <person name="Iwama H."/>
            <person name="Gojobori T."/>
            <person name="Itoh T."/>
            <person name="Niimura Y."/>
            <person name="Fujii Y."/>
            <person name="Habara T."/>
            <person name="Sakai H."/>
            <person name="Sato Y."/>
            <person name="Wilson G."/>
            <person name="Kumar K."/>
            <person name="McCouch S."/>
            <person name="Juretic N."/>
            <person name="Hoen D."/>
            <person name="Wright S."/>
            <person name="Bruskiewich R."/>
            <person name="Bureau T."/>
            <person name="Miyao A."/>
            <person name="Hirochika H."/>
            <person name="Nishikawa T."/>
            <person name="Kadowaki K."/>
            <person name="Sugiura M."/>
            <person name="Burr B."/>
            <person name="Sasaki T."/>
        </authorList>
    </citation>
    <scope>NUCLEOTIDE SEQUENCE [LARGE SCALE GENOMIC DNA]</scope>
    <source>
        <strain evidence="4">cv. Nipponbare</strain>
    </source>
</reference>
<dbReference type="Proteomes" id="UP000000763">
    <property type="component" value="Chromosome 3"/>
</dbReference>
<evidence type="ECO:0000313" key="4">
    <source>
        <dbReference type="Proteomes" id="UP000000763"/>
    </source>
</evidence>
<dbReference type="Proteomes" id="UP000007752">
    <property type="component" value="Chromosome 3"/>
</dbReference>
<reference evidence="4" key="5">
    <citation type="journal article" date="2008" name="Nucleic Acids Res.">
        <title>The rice annotation project database (RAP-DB): 2008 update.</title>
        <authorList>
            <consortium name="The rice annotation project (RAP)"/>
        </authorList>
    </citation>
    <scope>GENOME REANNOTATION</scope>
    <source>
        <strain evidence="4">cv. Nipponbare</strain>
    </source>
</reference>
<sequence length="114" mass="12410">MAGKGEIEGEGGMFTELVQRREGDGKAAGGKEQRRQAPREGDVVELQQPLANAEGNGPPVGFWWLGAAIGAQQGAATLWEAVVRREVIGSRAKWRPEAAKTVVTLGLRWGRWFR</sequence>
<proteinExistence type="predicted"/>
<organism evidence="3">
    <name type="scientific">Oryza sativa subsp. japonica</name>
    <name type="common">Rice</name>
    <dbReference type="NCBI Taxonomy" id="39947"/>
    <lineage>
        <taxon>Eukaryota</taxon>
        <taxon>Viridiplantae</taxon>
        <taxon>Streptophyta</taxon>
        <taxon>Embryophyta</taxon>
        <taxon>Tracheophyta</taxon>
        <taxon>Spermatophyta</taxon>
        <taxon>Magnoliopsida</taxon>
        <taxon>Liliopsida</taxon>
        <taxon>Poales</taxon>
        <taxon>Poaceae</taxon>
        <taxon>BOP clade</taxon>
        <taxon>Oryzoideae</taxon>
        <taxon>Oryzeae</taxon>
        <taxon>Oryzinae</taxon>
        <taxon>Oryza</taxon>
        <taxon>Oryza sativa</taxon>
    </lineage>
</organism>
<feature type="region of interest" description="Disordered" evidence="1">
    <location>
        <begin position="1"/>
        <end position="43"/>
    </location>
</feature>